<name>A0ABS4DQ48_9GAMM</name>
<dbReference type="InterPro" id="IPR005467">
    <property type="entry name" value="His_kinase_dom"/>
</dbReference>
<dbReference type="SMART" id="SM00387">
    <property type="entry name" value="HATPase_c"/>
    <property type="match status" value="1"/>
</dbReference>
<feature type="modified residue" description="4-aspartylphosphate" evidence="6">
    <location>
        <position position="866"/>
    </location>
</feature>
<feature type="domain" description="PAC" evidence="11">
    <location>
        <begin position="354"/>
        <end position="406"/>
    </location>
</feature>
<evidence type="ECO:0000259" key="9">
    <source>
        <dbReference type="PROSITE" id="PS50110"/>
    </source>
</evidence>
<dbReference type="Gene3D" id="3.30.450.20">
    <property type="entry name" value="PAS domain"/>
    <property type="match status" value="4"/>
</dbReference>
<evidence type="ECO:0000259" key="11">
    <source>
        <dbReference type="PROSITE" id="PS50113"/>
    </source>
</evidence>
<keyword evidence="3 6" id="KW-0597">Phosphoprotein</keyword>
<dbReference type="Gene3D" id="3.30.565.10">
    <property type="entry name" value="Histidine kinase-like ATPase, C-terminal domain"/>
    <property type="match status" value="1"/>
</dbReference>
<dbReference type="RefSeq" id="WP_209621447.1">
    <property type="nucleotide sequence ID" value="NZ_JAGJRS010000022.1"/>
</dbReference>
<dbReference type="SMART" id="SM00091">
    <property type="entry name" value="PAS"/>
    <property type="match status" value="4"/>
</dbReference>
<dbReference type="SUPFAM" id="SSF52172">
    <property type="entry name" value="CheY-like"/>
    <property type="match status" value="1"/>
</dbReference>
<evidence type="ECO:0000259" key="10">
    <source>
        <dbReference type="PROSITE" id="PS50112"/>
    </source>
</evidence>
<evidence type="ECO:0000256" key="1">
    <source>
        <dbReference type="ARBA" id="ARBA00000085"/>
    </source>
</evidence>
<feature type="domain" description="PAC" evidence="11">
    <location>
        <begin position="98"/>
        <end position="153"/>
    </location>
</feature>
<dbReference type="InterPro" id="IPR000014">
    <property type="entry name" value="PAS"/>
</dbReference>
<dbReference type="SMART" id="SM00388">
    <property type="entry name" value="HisKA"/>
    <property type="match status" value="1"/>
</dbReference>
<evidence type="ECO:0000256" key="5">
    <source>
        <dbReference type="ARBA" id="ARBA00022777"/>
    </source>
</evidence>
<feature type="domain" description="PAS" evidence="10">
    <location>
        <begin position="418"/>
        <end position="488"/>
    </location>
</feature>
<dbReference type="Gene3D" id="2.10.70.100">
    <property type="match status" value="3"/>
</dbReference>
<dbReference type="Pfam" id="PF00072">
    <property type="entry name" value="Response_reg"/>
    <property type="match status" value="1"/>
</dbReference>
<feature type="coiled-coil region" evidence="7">
    <location>
        <begin position="525"/>
        <end position="555"/>
    </location>
</feature>
<protein>
    <recommendedName>
        <fullName evidence="2">histidine kinase</fullName>
        <ecNumber evidence="2">2.7.13.3</ecNumber>
    </recommendedName>
</protein>
<dbReference type="Gene3D" id="1.10.287.130">
    <property type="match status" value="1"/>
</dbReference>
<proteinExistence type="predicted"/>
<feature type="domain" description="PAC" evidence="11">
    <location>
        <begin position="229"/>
        <end position="280"/>
    </location>
</feature>
<organism evidence="12 13">
    <name type="scientific">Frateuria flava</name>
    <dbReference type="NCBI Taxonomy" id="2821489"/>
    <lineage>
        <taxon>Bacteria</taxon>
        <taxon>Pseudomonadati</taxon>
        <taxon>Pseudomonadota</taxon>
        <taxon>Gammaproteobacteria</taxon>
        <taxon>Lysobacterales</taxon>
        <taxon>Rhodanobacteraceae</taxon>
        <taxon>Frateuria</taxon>
    </lineage>
</organism>
<dbReference type="Proteomes" id="UP000823790">
    <property type="component" value="Unassembled WGS sequence"/>
</dbReference>
<dbReference type="Gene3D" id="3.40.50.2300">
    <property type="match status" value="1"/>
</dbReference>
<dbReference type="EMBL" id="JAGJRS010000022">
    <property type="protein sequence ID" value="MBP1475194.1"/>
    <property type="molecule type" value="Genomic_DNA"/>
</dbReference>
<accession>A0ABS4DQ48</accession>
<dbReference type="PRINTS" id="PR00344">
    <property type="entry name" value="BCTRLSENSOR"/>
</dbReference>
<dbReference type="InterPro" id="IPR052162">
    <property type="entry name" value="Sensor_kinase/Photoreceptor"/>
</dbReference>
<comment type="caution">
    <text evidence="12">The sequence shown here is derived from an EMBL/GenBank/DDBJ whole genome shotgun (WGS) entry which is preliminary data.</text>
</comment>
<dbReference type="CDD" id="cd00130">
    <property type="entry name" value="PAS"/>
    <property type="match status" value="3"/>
</dbReference>
<dbReference type="InterPro" id="IPR004358">
    <property type="entry name" value="Sig_transdc_His_kin-like_C"/>
</dbReference>
<gene>
    <name evidence="12" type="ORF">J7I44_12845</name>
</gene>
<dbReference type="InterPro" id="IPR003661">
    <property type="entry name" value="HisK_dim/P_dom"/>
</dbReference>
<dbReference type="Pfam" id="PF02518">
    <property type="entry name" value="HATPase_c"/>
    <property type="match status" value="1"/>
</dbReference>
<feature type="domain" description="Response regulatory" evidence="9">
    <location>
        <begin position="816"/>
        <end position="928"/>
    </location>
</feature>
<dbReference type="PROSITE" id="PS50113">
    <property type="entry name" value="PAC"/>
    <property type="match status" value="3"/>
</dbReference>
<evidence type="ECO:0000256" key="3">
    <source>
        <dbReference type="ARBA" id="ARBA00022553"/>
    </source>
</evidence>
<comment type="catalytic activity">
    <reaction evidence="1">
        <text>ATP + protein L-histidine = ADP + protein N-phospho-L-histidine.</text>
        <dbReference type="EC" id="2.7.13.3"/>
    </reaction>
</comment>
<keyword evidence="5" id="KW-0418">Kinase</keyword>
<dbReference type="InterPro" id="IPR011006">
    <property type="entry name" value="CheY-like_superfamily"/>
</dbReference>
<dbReference type="InterPro" id="IPR001789">
    <property type="entry name" value="Sig_transdc_resp-reg_receiver"/>
</dbReference>
<dbReference type="Pfam" id="PF08447">
    <property type="entry name" value="PAS_3"/>
    <property type="match status" value="4"/>
</dbReference>
<dbReference type="PANTHER" id="PTHR43304:SF1">
    <property type="entry name" value="PAC DOMAIN-CONTAINING PROTEIN"/>
    <property type="match status" value="1"/>
</dbReference>
<feature type="domain" description="Histidine kinase" evidence="8">
    <location>
        <begin position="571"/>
        <end position="792"/>
    </location>
</feature>
<dbReference type="InterPro" id="IPR036097">
    <property type="entry name" value="HisK_dim/P_sf"/>
</dbReference>
<dbReference type="EC" id="2.7.13.3" evidence="2"/>
<reference evidence="12 13" key="1">
    <citation type="submission" date="2021-04" db="EMBL/GenBank/DDBJ databases">
        <authorList>
            <person name="Huq M.A."/>
        </authorList>
    </citation>
    <scope>NUCLEOTIDE SEQUENCE [LARGE SCALE GENOMIC DNA]</scope>
    <source>
        <strain evidence="12 13">MAH-13</strain>
    </source>
</reference>
<dbReference type="PROSITE" id="PS50110">
    <property type="entry name" value="RESPONSE_REGULATORY"/>
    <property type="match status" value="1"/>
</dbReference>
<evidence type="ECO:0000313" key="12">
    <source>
        <dbReference type="EMBL" id="MBP1475194.1"/>
    </source>
</evidence>
<sequence length="930" mass="102649">MQHRAGPFSAQARAESPFGSEARRLELATRAAKLGIWDWNLLDNTFVYSPRAREICGLPPGDEPLRLEQLQACTHPEDLPRTHGLLLRALDPKIRESVPYEYRVVHPDGQVRWVVAHGEALFAPVDGQVRAVRYTGTLQDVSEWRQLRAALETSEARLRLAIEAGRMAVWEVDLRNETMVGSPELNRLLGFPEDATPTVEQVRAGYPPGERERVHAGMVDALARGERFVEMEFRYNCPDGEQRALLLRAEIHVVDGQPATAMGVLMDITDRRRAEDALRASEARLQLAQRVGKIGVWEWELPSGDASWSREMYVLFGLDPDAGITPDAAWLATVFPEDRIAVDEAVRRSTESGQPVDIEFRIRAHGQTRWILSKGTPVTGSDGRRRMIGVNQDVTGAHQQRTALEDRNRALQEEAFKIGRERERVFELSRDLFAVAGFDGYFKVINPSWTRILGYDTETLLTRPFLDFIHPEDRAAANAVLACLRRGHQAPPFENRMHCENGGWRWIAWTAVAEYDRIYAVGRDVTQEKLAAHELEAANRQLRNQIEGRERVEATLRQMQRLEAVGQLTSGVAHDFNNLLTIVLGNLDLIEMTVDEPKVRRRLELMRQAALRGATLTSQLLAFSRRQRLEPKVVDLNGTVQGMSELLRSTMGGSVAVAAHLQPGLWSALVDPTQIELVILNLAINARDAMPVGGSLTIETANATLAGEPRQPGEPAAGDYVAISVTDTGTGMSEEVRARAFEPFFTTKSVGKGSGLGLAQVLGFAEQSGGGVRIESRPCAGTTVRVYLPRAQAGAAITELASDHHTPAEPLAQRRVALLVDDDCAVRDVTAARLRQLGFDVLEAGSGGAALDLLDRSPQVDLLVADFAMPGMNGVEVAQQARARRPDLPVLFVTGYADQTALAGVGEERVVQKPFRNDELERKVRAVLGG</sequence>
<dbReference type="InterPro" id="IPR035965">
    <property type="entry name" value="PAS-like_dom_sf"/>
</dbReference>
<dbReference type="InterPro" id="IPR036890">
    <property type="entry name" value="HATPase_C_sf"/>
</dbReference>
<dbReference type="PANTHER" id="PTHR43304">
    <property type="entry name" value="PHYTOCHROME-LIKE PROTEIN CPH1"/>
    <property type="match status" value="1"/>
</dbReference>
<evidence type="ECO:0000256" key="4">
    <source>
        <dbReference type="ARBA" id="ARBA00022679"/>
    </source>
</evidence>
<dbReference type="SMART" id="SM00448">
    <property type="entry name" value="REC"/>
    <property type="match status" value="1"/>
</dbReference>
<dbReference type="InterPro" id="IPR000700">
    <property type="entry name" value="PAS-assoc_C"/>
</dbReference>
<dbReference type="SUPFAM" id="SSF55785">
    <property type="entry name" value="PYP-like sensor domain (PAS domain)"/>
    <property type="match status" value="4"/>
</dbReference>
<dbReference type="CDD" id="cd00082">
    <property type="entry name" value="HisKA"/>
    <property type="match status" value="1"/>
</dbReference>
<dbReference type="NCBIfam" id="TIGR00229">
    <property type="entry name" value="sensory_box"/>
    <property type="match status" value="3"/>
</dbReference>
<dbReference type="PROSITE" id="PS50112">
    <property type="entry name" value="PAS"/>
    <property type="match status" value="1"/>
</dbReference>
<dbReference type="PROSITE" id="PS50109">
    <property type="entry name" value="HIS_KIN"/>
    <property type="match status" value="1"/>
</dbReference>
<evidence type="ECO:0000259" key="8">
    <source>
        <dbReference type="PROSITE" id="PS50109"/>
    </source>
</evidence>
<keyword evidence="7" id="KW-0175">Coiled coil</keyword>
<keyword evidence="13" id="KW-1185">Reference proteome</keyword>
<evidence type="ECO:0000256" key="6">
    <source>
        <dbReference type="PROSITE-ProRule" id="PRU00169"/>
    </source>
</evidence>
<dbReference type="Pfam" id="PF00512">
    <property type="entry name" value="HisKA"/>
    <property type="match status" value="1"/>
</dbReference>
<evidence type="ECO:0000256" key="7">
    <source>
        <dbReference type="SAM" id="Coils"/>
    </source>
</evidence>
<dbReference type="InterPro" id="IPR001610">
    <property type="entry name" value="PAC"/>
</dbReference>
<dbReference type="InterPro" id="IPR013655">
    <property type="entry name" value="PAS_fold_3"/>
</dbReference>
<dbReference type="SUPFAM" id="SSF55874">
    <property type="entry name" value="ATPase domain of HSP90 chaperone/DNA topoisomerase II/histidine kinase"/>
    <property type="match status" value="1"/>
</dbReference>
<evidence type="ECO:0000313" key="13">
    <source>
        <dbReference type="Proteomes" id="UP000823790"/>
    </source>
</evidence>
<dbReference type="SMART" id="SM00086">
    <property type="entry name" value="PAC"/>
    <property type="match status" value="4"/>
</dbReference>
<evidence type="ECO:0000256" key="2">
    <source>
        <dbReference type="ARBA" id="ARBA00012438"/>
    </source>
</evidence>
<dbReference type="InterPro" id="IPR003594">
    <property type="entry name" value="HATPase_dom"/>
</dbReference>
<dbReference type="SUPFAM" id="SSF47384">
    <property type="entry name" value="Homodimeric domain of signal transducing histidine kinase"/>
    <property type="match status" value="1"/>
</dbReference>
<keyword evidence="4" id="KW-0808">Transferase</keyword>